<dbReference type="InParanoid" id="M4BDW6"/>
<accession>M4BDW6</accession>
<evidence type="ECO:0000313" key="1">
    <source>
        <dbReference type="EnsemblProtists" id="HpaP804484"/>
    </source>
</evidence>
<proteinExistence type="predicted"/>
<protein>
    <submittedName>
        <fullName evidence="1">Uncharacterized protein</fullName>
    </submittedName>
</protein>
<reference evidence="1" key="2">
    <citation type="submission" date="2015-06" db="UniProtKB">
        <authorList>
            <consortium name="EnsemblProtists"/>
        </authorList>
    </citation>
    <scope>IDENTIFICATION</scope>
    <source>
        <strain evidence="1">Emoy2</strain>
    </source>
</reference>
<dbReference type="EnsemblProtists" id="HpaT804484">
    <property type="protein sequence ID" value="HpaP804484"/>
    <property type="gene ID" value="HpaG804484"/>
</dbReference>
<organism evidence="1 2">
    <name type="scientific">Hyaloperonospora arabidopsidis (strain Emoy2)</name>
    <name type="common">Downy mildew agent</name>
    <name type="synonym">Peronospora arabidopsidis</name>
    <dbReference type="NCBI Taxonomy" id="559515"/>
    <lineage>
        <taxon>Eukaryota</taxon>
        <taxon>Sar</taxon>
        <taxon>Stramenopiles</taxon>
        <taxon>Oomycota</taxon>
        <taxon>Peronosporomycetes</taxon>
        <taxon>Peronosporales</taxon>
        <taxon>Peronosporaceae</taxon>
        <taxon>Hyaloperonospora</taxon>
    </lineage>
</organism>
<keyword evidence="2" id="KW-1185">Reference proteome</keyword>
<evidence type="ECO:0000313" key="2">
    <source>
        <dbReference type="Proteomes" id="UP000011713"/>
    </source>
</evidence>
<sequence>MAIGTRCLTNPFCCRCGDPKAELLSDPVLYLSQFYAWCACDVHLHLLLTLLLHLQIRSLCRHV</sequence>
<dbReference type="HOGENOM" id="CLU_2890568_0_0_1"/>
<reference evidence="2" key="1">
    <citation type="journal article" date="2010" name="Science">
        <title>Signatures of adaptation to obligate biotrophy in the Hyaloperonospora arabidopsidis genome.</title>
        <authorList>
            <person name="Baxter L."/>
            <person name="Tripathy S."/>
            <person name="Ishaque N."/>
            <person name="Boot N."/>
            <person name="Cabral A."/>
            <person name="Kemen E."/>
            <person name="Thines M."/>
            <person name="Ah-Fong A."/>
            <person name="Anderson R."/>
            <person name="Badejoko W."/>
            <person name="Bittner-Eddy P."/>
            <person name="Boore J.L."/>
            <person name="Chibucos M.C."/>
            <person name="Coates M."/>
            <person name="Dehal P."/>
            <person name="Delehaunty K."/>
            <person name="Dong S."/>
            <person name="Downton P."/>
            <person name="Dumas B."/>
            <person name="Fabro G."/>
            <person name="Fronick C."/>
            <person name="Fuerstenberg S.I."/>
            <person name="Fulton L."/>
            <person name="Gaulin E."/>
            <person name="Govers F."/>
            <person name="Hughes L."/>
            <person name="Humphray S."/>
            <person name="Jiang R.H."/>
            <person name="Judelson H."/>
            <person name="Kamoun S."/>
            <person name="Kyung K."/>
            <person name="Meijer H."/>
            <person name="Minx P."/>
            <person name="Morris P."/>
            <person name="Nelson J."/>
            <person name="Phuntumart V."/>
            <person name="Qutob D."/>
            <person name="Rehmany A."/>
            <person name="Rougon-Cardoso A."/>
            <person name="Ryden P."/>
            <person name="Torto-Alalibo T."/>
            <person name="Studholme D."/>
            <person name="Wang Y."/>
            <person name="Win J."/>
            <person name="Wood J."/>
            <person name="Clifton S.W."/>
            <person name="Rogers J."/>
            <person name="Van den Ackerveken G."/>
            <person name="Jones J.D."/>
            <person name="McDowell J.M."/>
            <person name="Beynon J."/>
            <person name="Tyler B.M."/>
        </authorList>
    </citation>
    <scope>NUCLEOTIDE SEQUENCE [LARGE SCALE GENOMIC DNA]</scope>
    <source>
        <strain evidence="2">Emoy2</strain>
    </source>
</reference>
<dbReference type="AlphaFoldDB" id="M4BDW6"/>
<dbReference type="VEuPathDB" id="FungiDB:HpaG804484"/>
<dbReference type="EMBL" id="JH598169">
    <property type="status" value="NOT_ANNOTATED_CDS"/>
    <property type="molecule type" value="Genomic_DNA"/>
</dbReference>
<dbReference type="Proteomes" id="UP000011713">
    <property type="component" value="Unassembled WGS sequence"/>
</dbReference>
<name>M4BDW6_HYAAE</name>